<dbReference type="Gene3D" id="2.40.30.180">
    <property type="entry name" value="Ubiquitin-activating enzyme E1, FCCH domain"/>
    <property type="match status" value="1"/>
</dbReference>
<dbReference type="InterPro" id="IPR042302">
    <property type="entry name" value="E1_FCCH_sf"/>
</dbReference>
<dbReference type="Proteomes" id="UP001501523">
    <property type="component" value="Unassembled WGS sequence"/>
</dbReference>
<keyword evidence="2" id="KW-1185">Reference proteome</keyword>
<reference evidence="1 2" key="1">
    <citation type="journal article" date="2019" name="Int. J. Syst. Evol. Microbiol.">
        <title>The Global Catalogue of Microorganisms (GCM) 10K type strain sequencing project: providing services to taxonomists for standard genome sequencing and annotation.</title>
        <authorList>
            <consortium name="The Broad Institute Genomics Platform"/>
            <consortium name="The Broad Institute Genome Sequencing Center for Infectious Disease"/>
            <person name="Wu L."/>
            <person name="Ma J."/>
        </authorList>
    </citation>
    <scope>NUCLEOTIDE SEQUENCE [LARGE SCALE GENOMIC DNA]</scope>
    <source>
        <strain evidence="1 2">JCM 15421</strain>
    </source>
</reference>
<sequence length="214" mass="21874">MSACTNAPLSVGQGTTFTRVYRWSAPPLIYKPVTAVPSLTPLTLTVTAHGVPNGWPVALTALGGLAALNASNWPPAPSDYLTATVVDTNTLAFTDVDASRVGTYTSGGTIAYLTPVPLTGVTGTLTILQPQGPPFTLTPPFPPALPTPILTIAAVVTPAAQTISIMLTAAQTQALASGQYTYTLEVTDSTGAVTLLDQGQLLIFTPGVTGIPGL</sequence>
<dbReference type="RefSeq" id="WP_343792866.1">
    <property type="nucleotide sequence ID" value="NZ_BAAAEU010000024.1"/>
</dbReference>
<evidence type="ECO:0000313" key="2">
    <source>
        <dbReference type="Proteomes" id="UP001501523"/>
    </source>
</evidence>
<proteinExistence type="predicted"/>
<evidence type="ECO:0008006" key="3">
    <source>
        <dbReference type="Google" id="ProtNLM"/>
    </source>
</evidence>
<gene>
    <name evidence="1" type="ORF">GCM10009105_31620</name>
</gene>
<organism evidence="1 2">
    <name type="scientific">Dokdonella soli</name>
    <dbReference type="NCBI Taxonomy" id="529810"/>
    <lineage>
        <taxon>Bacteria</taxon>
        <taxon>Pseudomonadati</taxon>
        <taxon>Pseudomonadota</taxon>
        <taxon>Gammaproteobacteria</taxon>
        <taxon>Lysobacterales</taxon>
        <taxon>Rhodanobacteraceae</taxon>
        <taxon>Dokdonella</taxon>
    </lineage>
</organism>
<evidence type="ECO:0000313" key="1">
    <source>
        <dbReference type="EMBL" id="GAA0721374.1"/>
    </source>
</evidence>
<comment type="caution">
    <text evidence="1">The sequence shown here is derived from an EMBL/GenBank/DDBJ whole genome shotgun (WGS) entry which is preliminary data.</text>
</comment>
<name>A0ABN1IUA5_9GAMM</name>
<protein>
    <recommendedName>
        <fullName evidence="3">MBG domain-containing protein</fullName>
    </recommendedName>
</protein>
<dbReference type="EMBL" id="BAAAEU010000024">
    <property type="protein sequence ID" value="GAA0721374.1"/>
    <property type="molecule type" value="Genomic_DNA"/>
</dbReference>
<accession>A0ABN1IUA5</accession>